<keyword evidence="11" id="KW-0067">ATP-binding</keyword>
<feature type="domain" description="RdRp catalytic" evidence="14">
    <location>
        <begin position="2404"/>
        <end position="2539"/>
    </location>
</feature>
<evidence type="ECO:0000256" key="7">
    <source>
        <dbReference type="ARBA" id="ARBA00022741"/>
    </source>
</evidence>
<keyword evidence="8" id="KW-0378">Hydrolase</keyword>
<evidence type="ECO:0000256" key="5">
    <source>
        <dbReference type="ARBA" id="ARBA00022679"/>
    </source>
</evidence>
<keyword evidence="6" id="KW-0548">Nucleotidyltransferase</keyword>
<keyword evidence="10" id="KW-0788">Thiol protease</keyword>
<sequence>MEFLKTPPPPSTANNVDAKVLGTTSMHFDEAEKLVLYDPNETTVDGETQNTTASANHQEGIQFKVSFAEKDHSKAERQKTAHERSRKQRKVTLKTKVFNFTVHSNKEKTVQQQYVMTVPTQNGIIKKYFSIEQEAEQEITYPFSDNTMIMFMSDYLRQSPFFTRLFEEHDEIMVHIVNEYMKNVQFKKGTLSYYRDWLVGTKRRRTDFVNFITKFVQDKEESKDEVDMTIRAEAGILQQDNVVQEENTTFTDQRETITDTGYITSQTMPNLQQVSMPEEEWHVRNIMSKPIPFWSGDWSVSDILGKELKEWRLPGAALVGPHYNLVSTFTFFRGHPKIRIQVNGTKFHAGRLIAVFIPNYDWSNRDGLLYSVSNMVSMPHVILDASMANSGVIDLPFVHQNSYFNTASETRNWQSLGVLKLIVFNKLRAADTSSQSIGVTAWISYENCELHQPCFAHKPALPGVSTRAPIKAESGIEGLMKSAIPMVTDLVAPGMSGIVGSAIGSVSGGASNQDKPTDPIEISRWVPNAVTGLSTGEGLDRGSRLCLVPGSYTIPDADLISTTQDDMNLLELCKIPVRFELVDWTSSQGTGTRLSHFPACPNLYTGSATDDTVKPATDVITPTLLSYISRYFKFWRGSLRIKVQIVASQMHTGRLMVSYGAGINLQSKSLFNQASYLNTYVIDLQEKHEVEFTIPFLSERPWLRCDRFRKYDETGAGELEQYNWEQLGYIDIYVLNRLSHPSSVSSSVAVNAFISAGDDFELAFPSDLSAFQAIGNTPKSTTMPKAESLINEATVTGRTDTGPLTLTKGSGYLKSAGQTTMGEDAMNLKTLLRRYTKMYTNGQVNISDGANMISWQNTPTITGVNKCFNSKKGVQCRTALCHFSELFAFWRGSIRYKLVYQIGSLSKVDEANWVPFGNVTVRAFHVPGSFTYGNFTPKKMSVDEMAMFTAFEGQGVIVGTSNVQGSLEFEVPFYTPYTQLRTINGELPSALTATGTVFVTFDVPMYTEGVYIRMDLYQAAGDDFTLNYLRAAPRVQVVKGVEMKRQLQDNATFIHEEVPKTCSTAEASEEKEEMPKAEALSDYIPGVSSVKSTLSNMNRTSIKVESVCDTANHLLLQASKKLGVTKAKEDEEEDDTTTLLDDVSSLCSPMMPLIETTLEYIKVLPESIAKYLRPNLSAQDVVIQVSNIVSGFTAFSASTGIIQKVCAVVTIVSTLLREVTTQLKNQLYHFVSQVMGAINGCKQGNQQPKAETASFDLVAPLTATLAVAVGAIGFKKMPNDKETIDLCRGISEKLRLFNFSSTAMTNVKSLWNEVKELMQWCIDYVMNLVSPHLLAQLKLQREFDDIENWAGFIDQLENVAYADKIHYDYEFRNKIYRAIDQGKKYNALLLEGKCGRAASVIREYVRKITEIANHCDKSKNELPFRKDPYCIFMFGETDIGKSGCITTIGFDIMDELGYPRHNRWCAVNCTEKFFSENYRQQSAVYFDDFSTFTSEEQYQKFFNLKANTAYPLDMAFRKGEYFNSDFIFGTTNTAYPQPNFVTNHDALLRRRDKLIEAAWCDDEEIQQAMRERQNMARYRRLDNTHLKFRFRNPRDEQAAPGAWMTYNEMVIECVTDAREHLNRQQEKLTNDLTRAGYIVPQAEAGEVRRICIEAAKNSPSLQLFDPDLWEKLAWDQEDSIFRIMDDSDAYWTQQWSDVVDFFTQMGLDLQDTLKKNSYVVKPKTTLTQKITMGLTEFKIFLNNAITKIAEEHPWLATIGKWSVYFAGALATMAVLWFGSKKILHACACKVLTHYGFRCGFCGKWPALENVHARYQEFMKEQWSSLYGNAPYRDLHVTPVTEEAALLSVQKQQMIELTKPQLGTQTHAEGVYSDVTKGYAPARIMAHVGPYNSPVKGQMATKITANGLTTRIRESPVGTKTTAESDQVETLVTSRVFPYLYRLRTTGKIGLPSMNINGYAIGERWVMLPGHFLYGYDEGDLFEIYHNGAWMPIEYSPKELKQIPNKDLIIYNMPIQFHAHKSNVQHFMRSAELANFQRGTATLCKLDSTLRAVQVDNLTVSAVKEVNYELDVAGKSCPLYVQNAWKYQKCSTFGDCGSVLVAHSDKLSGKIIGLHIASDPKTSYSQLVTREMIEDLVKRENGTPIPAAEARLGNLIPPGHFGRIGKTKKGEEFYQSPKSDIIPTAIHGMISEPTTAPAALSSNDERLTKRVNPLRNGIEKYSFCSFPFPRRHREIVNEMMRDEVRLFIRRRDPKPLTMDEAINGIPDLEGYERLPIKTSPGYPWILTRPFGAMGKEHLIIDGVPVFKLSEAVRVRDEKARALERVESIWVDCLKDERRPMEKVHKGSTRVFTIPPVDYSILMRKYTLDFSVAVKDSREFMDCKVGIDPQSLEWTTLYYWLAEFSPYCVAGDFSRFDGSMPADIIDDVRRDIDEYYTIFGECTEEDKNARQILFDELIHTVHLARDEFYMTHIGNKSGNPITVILNSRVNKRYMALAWLGLCEAKGKMEYYSMASFQQNVRLAIYGDDNLLSIKPEVIEWYNQETISEYLADYKIVYTNEEKSGITKYKKLDECAFLKQTFHDHEKLKMIKVPHMKIQTILELLNWTRTAPDQDELLYDNCNDALRFSYFYGERFFTQLREKIIKALNEVGKSWLPKTYMDYHLWFLVTIGALKGVKNAEGFLQDLAHTDTPSWKRVLTGLTLGPCAYVFSMVNGPIKDDGRVREERYAVCIPSGEGKSWLAKEYPELFIDHDDLTLPQLEKEFSHLEASQKWLAIGSAMLNPQRFDTPPTDKRILLTHHPNTTNRTIWRQYVLPYPNFNRNNIFNRVILDSPICAPRDERNTQLINFAREHLN</sequence>
<evidence type="ECO:0000256" key="3">
    <source>
        <dbReference type="ARBA" id="ARBA00022561"/>
    </source>
</evidence>
<dbReference type="GO" id="GO:0019028">
    <property type="term" value="C:viral capsid"/>
    <property type="evidence" value="ECO:0007669"/>
    <property type="project" value="UniProtKB-KW"/>
</dbReference>
<dbReference type="PROSITE" id="PS51874">
    <property type="entry name" value="PCV_3C_PRO"/>
    <property type="match status" value="1"/>
</dbReference>
<evidence type="ECO:0000256" key="12">
    <source>
        <dbReference type="ARBA" id="ARBA00022844"/>
    </source>
</evidence>
<dbReference type="Gene3D" id="2.40.10.10">
    <property type="entry name" value="Trypsin-like serine proteases"/>
    <property type="match status" value="1"/>
</dbReference>
<keyword evidence="13" id="KW-0693">Viral RNA replication</keyword>
<name>A0A6M9Z895_9VIRU</name>
<protein>
    <recommendedName>
        <fullName evidence="2">Genome polyprotein</fullName>
    </recommendedName>
</protein>
<keyword evidence="9" id="KW-0347">Helicase</keyword>
<keyword evidence="7" id="KW-0547">Nucleotide-binding</keyword>
<evidence type="ECO:0000256" key="10">
    <source>
        <dbReference type="ARBA" id="ARBA00022807"/>
    </source>
</evidence>
<dbReference type="GO" id="GO:0005198">
    <property type="term" value="F:structural molecule activity"/>
    <property type="evidence" value="ECO:0007669"/>
    <property type="project" value="InterPro"/>
</dbReference>
<dbReference type="GO" id="GO:0005524">
    <property type="term" value="F:ATP binding"/>
    <property type="evidence" value="ECO:0007669"/>
    <property type="project" value="UniProtKB-KW"/>
</dbReference>
<dbReference type="GO" id="GO:0003723">
    <property type="term" value="F:RNA binding"/>
    <property type="evidence" value="ECO:0007669"/>
    <property type="project" value="InterPro"/>
</dbReference>
<evidence type="ECO:0000259" key="14">
    <source>
        <dbReference type="PROSITE" id="PS50507"/>
    </source>
</evidence>
<accession>A0A6M9Z895</accession>
<dbReference type="InterPro" id="IPR014872">
    <property type="entry name" value="Dicistrovirus_capsid-polyPr_C"/>
</dbReference>
<evidence type="ECO:0000256" key="1">
    <source>
        <dbReference type="ARBA" id="ARBA00004328"/>
    </source>
</evidence>
<keyword evidence="12" id="KW-0946">Virion</keyword>
<dbReference type="InterPro" id="IPR009003">
    <property type="entry name" value="Peptidase_S1_PA"/>
</dbReference>
<dbReference type="InterPro" id="IPR000605">
    <property type="entry name" value="Helicase_SF3_ssDNA/RNA_vir"/>
</dbReference>
<dbReference type="PROSITE" id="PS50507">
    <property type="entry name" value="RDRP_SSRNA_POS"/>
    <property type="match status" value="1"/>
</dbReference>
<dbReference type="GO" id="GO:0006351">
    <property type="term" value="P:DNA-templated transcription"/>
    <property type="evidence" value="ECO:0007669"/>
    <property type="project" value="InterPro"/>
</dbReference>
<dbReference type="GO" id="GO:0003724">
    <property type="term" value="F:RNA helicase activity"/>
    <property type="evidence" value="ECO:0007669"/>
    <property type="project" value="InterPro"/>
</dbReference>
<dbReference type="Pfam" id="PF08762">
    <property type="entry name" value="CRPV_capsid"/>
    <property type="match status" value="1"/>
</dbReference>
<dbReference type="Gene3D" id="2.60.120.20">
    <property type="match status" value="3"/>
</dbReference>
<dbReference type="Pfam" id="PF00680">
    <property type="entry name" value="RdRP_1"/>
    <property type="match status" value="1"/>
</dbReference>
<dbReference type="SUPFAM" id="SSF50494">
    <property type="entry name" value="Trypsin-like serine proteases"/>
    <property type="match status" value="1"/>
</dbReference>
<evidence type="ECO:0000256" key="13">
    <source>
        <dbReference type="ARBA" id="ARBA00022953"/>
    </source>
</evidence>
<comment type="subcellular location">
    <subcellularLocation>
        <location evidence="1">Virion</location>
    </subcellularLocation>
</comment>
<organism evidence="17">
    <name type="scientific">Riboviria sp</name>
    <dbReference type="NCBI Taxonomy" id="2585031"/>
    <lineage>
        <taxon>Viruses</taxon>
        <taxon>Riboviria</taxon>
    </lineage>
</organism>
<reference evidence="17" key="1">
    <citation type="submission" date="2020-01" db="EMBL/GenBank/DDBJ databases">
        <title>Viral genomes from wild and zoo birds in China.</title>
        <authorList>
            <person name="He M.Y."/>
            <person name="Shan L.T."/>
            <person name="Zhang W."/>
            <person name="Yang X.S."/>
        </authorList>
    </citation>
    <scope>NUCLEOTIDE SEQUENCE</scope>
    <source>
        <strain evidence="17">Rob114pic1</strain>
    </source>
</reference>
<evidence type="ECO:0000256" key="4">
    <source>
        <dbReference type="ARBA" id="ARBA00022670"/>
    </source>
</evidence>
<dbReference type="Pfam" id="PF12264">
    <property type="entry name" value="Waikav_capsid_1"/>
    <property type="match status" value="1"/>
</dbReference>
<dbReference type="InterPro" id="IPR029053">
    <property type="entry name" value="Viral_coat"/>
</dbReference>
<evidence type="ECO:0000256" key="2">
    <source>
        <dbReference type="ARBA" id="ARBA00020107"/>
    </source>
</evidence>
<dbReference type="InterPro" id="IPR007094">
    <property type="entry name" value="RNA-dir_pol_PSvirus"/>
</dbReference>
<feature type="domain" description="Peptidase C3" evidence="16">
    <location>
        <begin position="1921"/>
        <end position="2132"/>
    </location>
</feature>
<evidence type="ECO:0000256" key="8">
    <source>
        <dbReference type="ARBA" id="ARBA00022801"/>
    </source>
</evidence>
<dbReference type="PROSITE" id="PS51218">
    <property type="entry name" value="SF3_HELICASE_2"/>
    <property type="match status" value="1"/>
</dbReference>
<evidence type="ECO:0000259" key="15">
    <source>
        <dbReference type="PROSITE" id="PS51218"/>
    </source>
</evidence>
<keyword evidence="4" id="KW-0645">Protease</keyword>
<dbReference type="GO" id="GO:0006508">
    <property type="term" value="P:proteolysis"/>
    <property type="evidence" value="ECO:0007669"/>
    <property type="project" value="UniProtKB-KW"/>
</dbReference>
<evidence type="ECO:0000256" key="6">
    <source>
        <dbReference type="ARBA" id="ARBA00022695"/>
    </source>
</evidence>
<feature type="domain" description="SF3 helicase" evidence="15">
    <location>
        <begin position="1409"/>
        <end position="1572"/>
    </location>
</feature>
<dbReference type="GO" id="GO:0003968">
    <property type="term" value="F:RNA-directed RNA polymerase activity"/>
    <property type="evidence" value="ECO:0007669"/>
    <property type="project" value="InterPro"/>
</dbReference>
<dbReference type="InterPro" id="IPR014759">
    <property type="entry name" value="Helicase_SF3_ssRNA_vir"/>
</dbReference>
<dbReference type="GO" id="GO:0039694">
    <property type="term" value="P:viral RNA genome replication"/>
    <property type="evidence" value="ECO:0007669"/>
    <property type="project" value="InterPro"/>
</dbReference>
<dbReference type="Pfam" id="PF00073">
    <property type="entry name" value="Rhv"/>
    <property type="match status" value="1"/>
</dbReference>
<dbReference type="InterPro" id="IPR043128">
    <property type="entry name" value="Rev_trsase/Diguanyl_cyclase"/>
</dbReference>
<dbReference type="Gene3D" id="1.20.960.20">
    <property type="match status" value="1"/>
</dbReference>
<dbReference type="CDD" id="cd23169">
    <property type="entry name" value="ps-ssRNAv-Picornavirales"/>
    <property type="match status" value="1"/>
</dbReference>
<dbReference type="SUPFAM" id="SSF88633">
    <property type="entry name" value="Positive stranded ssRNA viruses"/>
    <property type="match status" value="3"/>
</dbReference>
<proteinExistence type="predicted"/>
<evidence type="ECO:0000256" key="11">
    <source>
        <dbReference type="ARBA" id="ARBA00022840"/>
    </source>
</evidence>
<dbReference type="InterPro" id="IPR033703">
    <property type="entry name" value="Rhv-like"/>
</dbReference>
<dbReference type="CDD" id="cd00205">
    <property type="entry name" value="rhv_like"/>
    <property type="match status" value="2"/>
</dbReference>
<dbReference type="Pfam" id="PF00910">
    <property type="entry name" value="RNA_helicase"/>
    <property type="match status" value="1"/>
</dbReference>
<dbReference type="InterPro" id="IPR043502">
    <property type="entry name" value="DNA/RNA_pol_sf"/>
</dbReference>
<dbReference type="InterPro" id="IPR044067">
    <property type="entry name" value="PCV_3C_PRO"/>
</dbReference>
<evidence type="ECO:0000259" key="16">
    <source>
        <dbReference type="PROSITE" id="PS51874"/>
    </source>
</evidence>
<dbReference type="InterPro" id="IPR001676">
    <property type="entry name" value="Picornavirus_capsid"/>
</dbReference>
<dbReference type="InterPro" id="IPR043504">
    <property type="entry name" value="Peptidase_S1_PA_chymotrypsin"/>
</dbReference>
<dbReference type="GO" id="GO:0004197">
    <property type="term" value="F:cysteine-type endopeptidase activity"/>
    <property type="evidence" value="ECO:0007669"/>
    <property type="project" value="InterPro"/>
</dbReference>
<keyword evidence="5" id="KW-0808">Transferase</keyword>
<evidence type="ECO:0000313" key="17">
    <source>
        <dbReference type="EMBL" id="QKN89025.1"/>
    </source>
</evidence>
<dbReference type="SUPFAM" id="SSF56672">
    <property type="entry name" value="DNA/RNA polymerases"/>
    <property type="match status" value="1"/>
</dbReference>
<dbReference type="InterPro" id="IPR024379">
    <property type="entry name" value="Waikavirus_capsid-1"/>
</dbReference>
<dbReference type="Gene3D" id="3.30.70.270">
    <property type="match status" value="1"/>
</dbReference>
<evidence type="ECO:0000256" key="9">
    <source>
        <dbReference type="ARBA" id="ARBA00022806"/>
    </source>
</evidence>
<dbReference type="EMBL" id="MT138409">
    <property type="protein sequence ID" value="QKN89025.1"/>
    <property type="molecule type" value="Genomic_RNA"/>
</dbReference>
<keyword evidence="3" id="KW-0167">Capsid protein</keyword>
<dbReference type="InterPro" id="IPR001205">
    <property type="entry name" value="RNA-dir_pol_C"/>
</dbReference>